<dbReference type="GO" id="GO:0005829">
    <property type="term" value="C:cytosol"/>
    <property type="evidence" value="ECO:0007669"/>
    <property type="project" value="TreeGrafter"/>
</dbReference>
<evidence type="ECO:0000313" key="18">
    <source>
        <dbReference type="Proteomes" id="UP000007464"/>
    </source>
</evidence>
<dbReference type="PROSITE" id="PS00163">
    <property type="entry name" value="FUMARATE_LYASES"/>
    <property type="match status" value="1"/>
</dbReference>
<comment type="pathway">
    <text evidence="1 14">Purine metabolism; IMP biosynthesis via de novo pathway; 5-amino-1-(5-phospho-D-ribosyl)imidazole-4-carboxamide from 5-amino-1-(5-phospho-D-ribosyl)imidazole-4-carboxylate: step 2/2.</text>
</comment>
<comment type="similarity">
    <text evidence="3 14">Belongs to the lyase 1 family. Adenylosuccinate lyase subfamily.</text>
</comment>
<dbReference type="InterPro" id="IPR008948">
    <property type="entry name" value="L-Aspartase-like"/>
</dbReference>
<dbReference type="Pfam" id="PF08328">
    <property type="entry name" value="ASL_C"/>
    <property type="match status" value="1"/>
</dbReference>
<evidence type="ECO:0000256" key="14">
    <source>
        <dbReference type="RuleBase" id="RU361172"/>
    </source>
</evidence>
<dbReference type="InterPro" id="IPR000362">
    <property type="entry name" value="Fumarate_lyase_fam"/>
</dbReference>
<evidence type="ECO:0000256" key="4">
    <source>
        <dbReference type="ARBA" id="ARBA00011668"/>
    </source>
</evidence>
<evidence type="ECO:0000256" key="7">
    <source>
        <dbReference type="ARBA" id="ARBA00022755"/>
    </source>
</evidence>
<dbReference type="PANTHER" id="PTHR43411">
    <property type="entry name" value="ADENYLOSUCCINATE LYASE"/>
    <property type="match status" value="1"/>
</dbReference>
<keyword evidence="18" id="KW-1185">Reference proteome</keyword>
<dbReference type="InterPro" id="IPR013539">
    <property type="entry name" value="PurB_C"/>
</dbReference>
<dbReference type="EC" id="4.3.2.2" evidence="5 13"/>
<dbReference type="Gene3D" id="1.10.275.10">
    <property type="entry name" value="Fumarase/aspartase (N-terminal domain)"/>
    <property type="match status" value="1"/>
</dbReference>
<evidence type="ECO:0000256" key="3">
    <source>
        <dbReference type="ARBA" id="ARBA00008273"/>
    </source>
</evidence>
<evidence type="ECO:0000256" key="13">
    <source>
        <dbReference type="NCBIfam" id="TIGR00928"/>
    </source>
</evidence>
<feature type="domain" description="Fumarate lyase N-terminal" evidence="15">
    <location>
        <begin position="15"/>
        <end position="314"/>
    </location>
</feature>
<keyword evidence="8 14" id="KW-0456">Lyase</keyword>
<dbReference type="GO" id="GO:0004018">
    <property type="term" value="F:N6-(1,2-dicarboxyethyl)AMP AMP-lyase (fumarate-forming) activity"/>
    <property type="evidence" value="ECO:0007669"/>
    <property type="project" value="UniProtKB-UniRule"/>
</dbReference>
<protein>
    <recommendedName>
        <fullName evidence="6 13">Adenylosuccinate lyase</fullName>
        <shortName evidence="14">ASL</shortName>
        <ecNumber evidence="5 13">4.3.2.2</ecNumber>
    </recommendedName>
    <alternativeName>
        <fullName evidence="11 14">Adenylosuccinase</fullName>
    </alternativeName>
</protein>
<dbReference type="GO" id="GO:0006189">
    <property type="term" value="P:'de novo' IMP biosynthetic process"/>
    <property type="evidence" value="ECO:0007669"/>
    <property type="project" value="UniProtKB-UniPathway"/>
</dbReference>
<dbReference type="HOGENOM" id="CLU_025566_2_0_6"/>
<dbReference type="SUPFAM" id="SSF48557">
    <property type="entry name" value="L-aspartase-like"/>
    <property type="match status" value="1"/>
</dbReference>
<dbReference type="InterPro" id="IPR047136">
    <property type="entry name" value="PurB_bact"/>
</dbReference>
<evidence type="ECO:0000256" key="8">
    <source>
        <dbReference type="ARBA" id="ARBA00023239"/>
    </source>
</evidence>
<dbReference type="OrthoDB" id="9768878at2"/>
<dbReference type="AlphaFoldDB" id="E8Q695"/>
<evidence type="ECO:0000256" key="6">
    <source>
        <dbReference type="ARBA" id="ARBA00017058"/>
    </source>
</evidence>
<organism evidence="17 18">
    <name type="scientific">Blochmanniella vafra (strain BVAF)</name>
    <dbReference type="NCBI Taxonomy" id="859654"/>
    <lineage>
        <taxon>Bacteria</taxon>
        <taxon>Pseudomonadati</taxon>
        <taxon>Pseudomonadota</taxon>
        <taxon>Gammaproteobacteria</taxon>
        <taxon>Enterobacterales</taxon>
        <taxon>Enterobacteriaceae</taxon>
        <taxon>ant endosymbionts</taxon>
        <taxon>Candidatus Blochmanniella</taxon>
    </lineage>
</organism>
<dbReference type="InterPro" id="IPR020557">
    <property type="entry name" value="Fumarate_lyase_CS"/>
</dbReference>
<dbReference type="Pfam" id="PF00206">
    <property type="entry name" value="Lyase_1"/>
    <property type="match status" value="1"/>
</dbReference>
<comment type="catalytic activity">
    <reaction evidence="9">
        <text>(2S)-2-[5-amino-1-(5-phospho-beta-D-ribosyl)imidazole-4-carboxamido]succinate = 5-amino-1-(5-phospho-beta-D-ribosyl)imidazole-4-carboxamide + fumarate</text>
        <dbReference type="Rhea" id="RHEA:23920"/>
        <dbReference type="ChEBI" id="CHEBI:29806"/>
        <dbReference type="ChEBI" id="CHEBI:58443"/>
        <dbReference type="ChEBI" id="CHEBI:58475"/>
        <dbReference type="EC" id="4.3.2.2"/>
    </reaction>
    <physiologicalReaction direction="left-to-right" evidence="9">
        <dbReference type="Rhea" id="RHEA:23921"/>
    </physiologicalReaction>
</comment>
<evidence type="ECO:0000256" key="2">
    <source>
        <dbReference type="ARBA" id="ARBA00004734"/>
    </source>
</evidence>
<proteinExistence type="inferred from homology"/>
<dbReference type="Gene3D" id="1.10.40.30">
    <property type="entry name" value="Fumarase/aspartase (C-terminal domain)"/>
    <property type="match status" value="1"/>
</dbReference>
<evidence type="ECO:0000259" key="16">
    <source>
        <dbReference type="Pfam" id="PF08328"/>
    </source>
</evidence>
<sequence>MIKYSPLTAISPIDGRYHNYTHSLRNIFSEFGFLKFRVQIEICWLKKISNTQEITEVPIFTETEHNFLNNLVDDFSIKDAKYIKKIERVTNHDVKAIEYFLKEKINVVPSLKKKINEFIHFACTSEDINNLAYGLMLIHTKNIIILPIWRKIINSIKQLSINYKEIPILSRTHGQPASPSTMGKEMANVAYRLIRQFHHLQLIKILGKINGAVGNYNAHIIAYPRINWRKFDEEFVTSLGISWNPYTTQIEPHDYIAEISDCIARFNTILINFNQNIWGYISLNYFTQKHESYEIGSSTMPHKINPINFENSEGNLGLSNAILKHFSEKLPISRWQRDLSDSTVLRNLGVAIGYSLISYYNTLQGIDKLIINEKYLSQDLNKNWMILGEALQTVMKRYNIHNAYERTKDFMFNYSNNINANSIKSFIDSLPLPTIEKNRLKKITPSDYIGLASILASDIEKIK</sequence>
<evidence type="ECO:0000256" key="11">
    <source>
        <dbReference type="ARBA" id="ARBA00030717"/>
    </source>
</evidence>
<dbReference type="EMBL" id="CP002189">
    <property type="protein sequence ID" value="ADV33789.1"/>
    <property type="molecule type" value="Genomic_DNA"/>
</dbReference>
<dbReference type="CDD" id="cd01598">
    <property type="entry name" value="PurB"/>
    <property type="match status" value="1"/>
</dbReference>
<keyword evidence="7 14" id="KW-0658">Purine biosynthesis</keyword>
<evidence type="ECO:0000313" key="17">
    <source>
        <dbReference type="EMBL" id="ADV33789.1"/>
    </source>
</evidence>
<dbReference type="GO" id="GO:0044208">
    <property type="term" value="P:'de novo' AMP biosynthetic process"/>
    <property type="evidence" value="ECO:0007669"/>
    <property type="project" value="UniProtKB-UniPathway"/>
</dbReference>
<dbReference type="InterPro" id="IPR024083">
    <property type="entry name" value="Fumarase/histidase_N"/>
</dbReference>
<dbReference type="GO" id="GO:0070626">
    <property type="term" value="F:(S)-2-(5-amino-1-(5-phospho-D-ribosyl)imidazole-4-carboxamido) succinate lyase (fumarate-forming) activity"/>
    <property type="evidence" value="ECO:0007669"/>
    <property type="project" value="RHEA"/>
</dbReference>
<comment type="function">
    <text evidence="10">Catalyzes two reactions in de novo purine nucleotide biosynthesis. Catalyzes the breakdown of 5-aminoimidazole- (N-succinylocarboxamide) ribotide (SAICAR or 2-[5-amino-1-(5-phospho-beta-D-ribosyl)imidazole-4-carboxamido]succinate) to 5-aminoimidazole-4-carboxamide ribotide (AICAR or 5-amino-1-(5-phospho-beta-D-ribosyl)imidazole-4-carboxamide) and fumarate, and of adenylosuccinate (ADS or N(6)-(1,2-dicarboxyethyl)-AMP) to adenosine monophosphate (AMP) and fumarate.</text>
</comment>
<dbReference type="NCBIfam" id="TIGR00928">
    <property type="entry name" value="purB"/>
    <property type="match status" value="1"/>
</dbReference>
<dbReference type="Gene3D" id="1.20.200.10">
    <property type="entry name" value="Fumarase/aspartase (Central domain)"/>
    <property type="match status" value="1"/>
</dbReference>
<dbReference type="UniPathway" id="UPA00075">
    <property type="reaction ID" value="UER00336"/>
</dbReference>
<gene>
    <name evidence="17" type="primary">purB</name>
    <name evidence="17" type="ordered locus">BVAF_396</name>
</gene>
<accession>E8Q695</accession>
<name>E8Q695_BLOVB</name>
<evidence type="ECO:0000256" key="9">
    <source>
        <dbReference type="ARBA" id="ARBA00024477"/>
    </source>
</evidence>
<reference evidence="17 18" key="1">
    <citation type="journal article" date="2010" name="BMC Genomics">
        <title>Unprecedented loss of ammonia assimilation capability in a urease-encoding bacterial mutualist.</title>
        <authorList>
            <person name="Williams L.E."/>
            <person name="Wernegreen J.J."/>
        </authorList>
    </citation>
    <scope>NUCLEOTIDE SEQUENCE [LARGE SCALE GENOMIC DNA]</scope>
    <source>
        <strain evidence="17 18">BVAF</strain>
    </source>
</reference>
<comment type="pathway">
    <text evidence="2 14">Purine metabolism; AMP biosynthesis via de novo pathway; AMP from IMP: step 2/2.</text>
</comment>
<dbReference type="NCBIfam" id="NF006764">
    <property type="entry name" value="PRK09285.1"/>
    <property type="match status" value="1"/>
</dbReference>
<evidence type="ECO:0000256" key="5">
    <source>
        <dbReference type="ARBA" id="ARBA00012339"/>
    </source>
</evidence>
<comment type="subunit">
    <text evidence="4">Homotetramer. Residues from neighboring subunits contribute catalytic and substrate-binding residues to each active site.</text>
</comment>
<evidence type="ECO:0000256" key="12">
    <source>
        <dbReference type="ARBA" id="ARBA00049115"/>
    </source>
</evidence>
<evidence type="ECO:0000259" key="15">
    <source>
        <dbReference type="Pfam" id="PF00206"/>
    </source>
</evidence>
<dbReference type="FunFam" id="1.20.200.10:FF:000004">
    <property type="entry name" value="Adenylosuccinate lyase"/>
    <property type="match status" value="1"/>
</dbReference>
<dbReference type="InterPro" id="IPR022761">
    <property type="entry name" value="Fumarate_lyase_N"/>
</dbReference>
<dbReference type="STRING" id="859654.BVAF_396"/>
<dbReference type="PANTHER" id="PTHR43411:SF1">
    <property type="entry name" value="ADENYLOSUCCINATE LYASE"/>
    <property type="match status" value="1"/>
</dbReference>
<dbReference type="InterPro" id="IPR004769">
    <property type="entry name" value="Pur_lyase"/>
</dbReference>
<evidence type="ECO:0000256" key="1">
    <source>
        <dbReference type="ARBA" id="ARBA00004706"/>
    </source>
</evidence>
<dbReference type="PRINTS" id="PR00149">
    <property type="entry name" value="FUMRATELYASE"/>
</dbReference>
<dbReference type="KEGG" id="bva:BVAF_396"/>
<dbReference type="UniPathway" id="UPA00074">
    <property type="reaction ID" value="UER00132"/>
</dbReference>
<comment type="catalytic activity">
    <reaction evidence="12">
        <text>N(6)-(1,2-dicarboxyethyl)-AMP = fumarate + AMP</text>
        <dbReference type="Rhea" id="RHEA:16853"/>
        <dbReference type="ChEBI" id="CHEBI:29806"/>
        <dbReference type="ChEBI" id="CHEBI:57567"/>
        <dbReference type="ChEBI" id="CHEBI:456215"/>
        <dbReference type="EC" id="4.3.2.2"/>
    </reaction>
    <physiologicalReaction direction="left-to-right" evidence="12">
        <dbReference type="Rhea" id="RHEA:16854"/>
    </physiologicalReaction>
</comment>
<feature type="domain" description="Adenylosuccinate lyase PurB C-terminal" evidence="16">
    <location>
        <begin position="333"/>
        <end position="449"/>
    </location>
</feature>
<dbReference type="Proteomes" id="UP000007464">
    <property type="component" value="Chromosome"/>
</dbReference>
<evidence type="ECO:0000256" key="10">
    <source>
        <dbReference type="ARBA" id="ARBA00025012"/>
    </source>
</evidence>